<name>A0A1J0ADW7_9CYAN</name>
<gene>
    <name evidence="1" type="ORF">GlitD10_1804</name>
</gene>
<keyword evidence="2" id="KW-1185">Reference proteome</keyword>
<protein>
    <recommendedName>
        <fullName evidence="3">DUF3386 domain-containing protein</fullName>
    </recommendedName>
</protein>
<dbReference type="Pfam" id="PF11866">
    <property type="entry name" value="DUF3386"/>
    <property type="match status" value="1"/>
</dbReference>
<proteinExistence type="predicted"/>
<evidence type="ECO:0000313" key="1">
    <source>
        <dbReference type="EMBL" id="APB34130.1"/>
    </source>
</evidence>
<dbReference type="OrthoDB" id="447919at2"/>
<accession>A0A1J0ADW7</accession>
<dbReference type="RefSeq" id="WP_071454620.1">
    <property type="nucleotide sequence ID" value="NZ_CP017675.1"/>
</dbReference>
<organism evidence="1 2">
    <name type="scientific">Gloeomargarita lithophora Alchichica-D10</name>
    <dbReference type="NCBI Taxonomy" id="1188229"/>
    <lineage>
        <taxon>Bacteria</taxon>
        <taxon>Bacillati</taxon>
        <taxon>Cyanobacteriota</taxon>
        <taxon>Cyanophyceae</taxon>
        <taxon>Gloeomargaritales</taxon>
        <taxon>Gloeomargaritaceae</taxon>
        <taxon>Gloeomargarita</taxon>
    </lineage>
</organism>
<sequence>MTVALDARDLFQQAYENRYTWDGQFPGYTAQVSWQSGEQALTAQVQINRDLTVTIDGWAADHPQYKELLGLMRDVVTHRQRRDFIAAHGQNEFTAGEPLPDGAVPIQVKGDAMGSHYQVRGPVITQVSRVMGGSAFTIDTLSVEQTAQGYFPLHYQVQFANATTGEPQQVVDIRERYALVGGYYLLQERQQTVTKDGVTTEAVVAFVELKLLA</sequence>
<dbReference type="AlphaFoldDB" id="A0A1J0ADW7"/>
<dbReference type="STRING" id="1188229.GlitD10_1804"/>
<dbReference type="InterPro" id="IPR021809">
    <property type="entry name" value="DUF3386"/>
</dbReference>
<reference evidence="1 2" key="1">
    <citation type="submission" date="2016-10" db="EMBL/GenBank/DDBJ databases">
        <title>Description of Gloeomargarita lithophora gen. nov., sp. nov., a thylakoid-bearing basal-branching cyanobacterium with intracellular carbonates, and proposal for Gloeomargaritales ord. nov.</title>
        <authorList>
            <person name="Moreira D."/>
            <person name="Tavera R."/>
            <person name="Benzerara K."/>
            <person name="Skouri-Panet F."/>
            <person name="Couradeau E."/>
            <person name="Gerard E."/>
            <person name="Loussert C."/>
            <person name="Novelo E."/>
            <person name="Zivanovic Y."/>
            <person name="Lopez-Garcia P."/>
        </authorList>
    </citation>
    <scope>NUCLEOTIDE SEQUENCE [LARGE SCALE GENOMIC DNA]</scope>
    <source>
        <strain evidence="1 2">D10</strain>
    </source>
</reference>
<dbReference type="KEGG" id="glt:GlitD10_1804"/>
<dbReference type="EMBL" id="CP017675">
    <property type="protein sequence ID" value="APB34130.1"/>
    <property type="molecule type" value="Genomic_DNA"/>
</dbReference>
<evidence type="ECO:0000313" key="2">
    <source>
        <dbReference type="Proteomes" id="UP000180235"/>
    </source>
</evidence>
<evidence type="ECO:0008006" key="3">
    <source>
        <dbReference type="Google" id="ProtNLM"/>
    </source>
</evidence>
<dbReference type="Proteomes" id="UP000180235">
    <property type="component" value="Chromosome"/>
</dbReference>